<evidence type="ECO:0000256" key="2">
    <source>
        <dbReference type="ARBA" id="ARBA00022614"/>
    </source>
</evidence>
<dbReference type="InterPro" id="IPR001611">
    <property type="entry name" value="Leu-rich_rpt"/>
</dbReference>
<evidence type="ECO:0000313" key="8">
    <source>
        <dbReference type="EMBL" id="KAF2314107.1"/>
    </source>
</evidence>
<dbReference type="Proteomes" id="UP000467840">
    <property type="component" value="Chromosome 15"/>
</dbReference>
<feature type="domain" description="Leucine-rich repeat-containing N-terminal plant-type" evidence="7">
    <location>
        <begin position="32"/>
        <end position="72"/>
    </location>
</feature>
<dbReference type="InterPro" id="IPR013210">
    <property type="entry name" value="LRR_N_plant-typ"/>
</dbReference>
<dbReference type="GO" id="GO:0016020">
    <property type="term" value="C:membrane"/>
    <property type="evidence" value="ECO:0007669"/>
    <property type="project" value="UniProtKB-SubCell"/>
</dbReference>
<dbReference type="AlphaFoldDB" id="A0A6A6MM68"/>
<dbReference type="SUPFAM" id="SSF52058">
    <property type="entry name" value="L domain-like"/>
    <property type="match status" value="1"/>
</dbReference>
<keyword evidence="3" id="KW-0732">Signal</keyword>
<accession>A0A6A6MM68</accession>
<dbReference type="Gene3D" id="3.80.10.10">
    <property type="entry name" value="Ribonuclease Inhibitor"/>
    <property type="match status" value="1"/>
</dbReference>
<proteinExistence type="predicted"/>
<evidence type="ECO:0000313" key="9">
    <source>
        <dbReference type="Proteomes" id="UP000467840"/>
    </source>
</evidence>
<evidence type="ECO:0000256" key="5">
    <source>
        <dbReference type="ARBA" id="ARBA00023136"/>
    </source>
</evidence>
<dbReference type="FunFam" id="3.80.10.10:FF:000041">
    <property type="entry name" value="LRR receptor-like serine/threonine-protein kinase ERECTA"/>
    <property type="match status" value="1"/>
</dbReference>
<dbReference type="EMBL" id="JAAGAX010000005">
    <property type="protein sequence ID" value="KAF2314107.1"/>
    <property type="molecule type" value="Genomic_DNA"/>
</dbReference>
<dbReference type="InterPro" id="IPR032675">
    <property type="entry name" value="LRR_dom_sf"/>
</dbReference>
<gene>
    <name evidence="8" type="ORF">GH714_022279</name>
</gene>
<evidence type="ECO:0000256" key="3">
    <source>
        <dbReference type="ARBA" id="ARBA00022729"/>
    </source>
</evidence>
<sequence length="172" mass="18641">MSAHIKSRRTFEAGFTGFWLVTMLLVYASEGLNSEGQYLLDLKNGLHDELDHLNNWKSTDLTPCGWIGVNCTSDYEPVRLNICNNRISGSFPVEFGNLSSLIEVVAYTNNLTGPLPHSIGNLKNLKIFRAGQNGISGSIPAEISGCQSLQLLGLAQNAIGGELPKEFGMLGV</sequence>
<organism evidence="8 9">
    <name type="scientific">Hevea brasiliensis</name>
    <name type="common">Para rubber tree</name>
    <name type="synonym">Siphonia brasiliensis</name>
    <dbReference type="NCBI Taxonomy" id="3981"/>
    <lineage>
        <taxon>Eukaryota</taxon>
        <taxon>Viridiplantae</taxon>
        <taxon>Streptophyta</taxon>
        <taxon>Embryophyta</taxon>
        <taxon>Tracheophyta</taxon>
        <taxon>Spermatophyta</taxon>
        <taxon>Magnoliopsida</taxon>
        <taxon>eudicotyledons</taxon>
        <taxon>Gunneridae</taxon>
        <taxon>Pentapetalae</taxon>
        <taxon>rosids</taxon>
        <taxon>fabids</taxon>
        <taxon>Malpighiales</taxon>
        <taxon>Euphorbiaceae</taxon>
        <taxon>Crotonoideae</taxon>
        <taxon>Micrandreae</taxon>
        <taxon>Hevea</taxon>
    </lineage>
</organism>
<comment type="caution">
    <text evidence="8">The sequence shown here is derived from an EMBL/GenBank/DDBJ whole genome shotgun (WGS) entry which is preliminary data.</text>
</comment>
<keyword evidence="9" id="KW-1185">Reference proteome</keyword>
<protein>
    <recommendedName>
        <fullName evidence="7">Leucine-rich repeat-containing N-terminal plant-type domain-containing protein</fullName>
    </recommendedName>
</protein>
<evidence type="ECO:0000256" key="6">
    <source>
        <dbReference type="ARBA" id="ARBA00023180"/>
    </source>
</evidence>
<name>A0A6A6MM68_HEVBR</name>
<keyword evidence="5" id="KW-0472">Membrane</keyword>
<evidence type="ECO:0000256" key="1">
    <source>
        <dbReference type="ARBA" id="ARBA00004370"/>
    </source>
</evidence>
<dbReference type="PANTHER" id="PTHR47988">
    <property type="entry name" value="SOMATIC EMBRYOGENESIS RECEPTOR KINASE 1"/>
    <property type="match status" value="1"/>
</dbReference>
<evidence type="ECO:0000256" key="4">
    <source>
        <dbReference type="ARBA" id="ARBA00022737"/>
    </source>
</evidence>
<dbReference type="Pfam" id="PF08263">
    <property type="entry name" value="LRRNT_2"/>
    <property type="match status" value="1"/>
</dbReference>
<evidence type="ECO:0000259" key="7">
    <source>
        <dbReference type="Pfam" id="PF08263"/>
    </source>
</evidence>
<keyword evidence="6" id="KW-0325">Glycoprotein</keyword>
<keyword evidence="4" id="KW-0677">Repeat</keyword>
<reference evidence="8 9" key="1">
    <citation type="journal article" date="2020" name="Mol. Plant">
        <title>The Chromosome-Based Rubber Tree Genome Provides New Insights into Spurge Genome Evolution and Rubber Biosynthesis.</title>
        <authorList>
            <person name="Liu J."/>
            <person name="Shi C."/>
            <person name="Shi C.C."/>
            <person name="Li W."/>
            <person name="Zhang Q.J."/>
            <person name="Zhang Y."/>
            <person name="Li K."/>
            <person name="Lu H.F."/>
            <person name="Shi C."/>
            <person name="Zhu S.T."/>
            <person name="Xiao Z.Y."/>
            <person name="Nan H."/>
            <person name="Yue Y."/>
            <person name="Zhu X.G."/>
            <person name="Wu Y."/>
            <person name="Hong X.N."/>
            <person name="Fan G.Y."/>
            <person name="Tong Y."/>
            <person name="Zhang D."/>
            <person name="Mao C.L."/>
            <person name="Liu Y.L."/>
            <person name="Hao S.J."/>
            <person name="Liu W.Q."/>
            <person name="Lv M.Q."/>
            <person name="Zhang H.B."/>
            <person name="Liu Y."/>
            <person name="Hu-Tang G.R."/>
            <person name="Wang J.P."/>
            <person name="Wang J.H."/>
            <person name="Sun Y.H."/>
            <person name="Ni S.B."/>
            <person name="Chen W.B."/>
            <person name="Zhang X.C."/>
            <person name="Jiao Y.N."/>
            <person name="Eichler E.E."/>
            <person name="Li G.H."/>
            <person name="Liu X."/>
            <person name="Gao L.Z."/>
        </authorList>
    </citation>
    <scope>NUCLEOTIDE SEQUENCE [LARGE SCALE GENOMIC DNA]</scope>
    <source>
        <strain evidence="9">cv. GT1</strain>
        <tissue evidence="8">Leaf</tissue>
    </source>
</reference>
<dbReference type="Pfam" id="PF00560">
    <property type="entry name" value="LRR_1"/>
    <property type="match status" value="1"/>
</dbReference>
<comment type="subcellular location">
    <subcellularLocation>
        <location evidence="1">Membrane</location>
    </subcellularLocation>
</comment>
<keyword evidence="2" id="KW-0433">Leucine-rich repeat</keyword>